<dbReference type="InterPro" id="IPR017451">
    <property type="entry name" value="F-box-assoc_interact_dom"/>
</dbReference>
<evidence type="ECO:0000259" key="2">
    <source>
        <dbReference type="SMART" id="SM00256"/>
    </source>
</evidence>
<organism evidence="3 4">
    <name type="scientific">Canavalia gladiata</name>
    <name type="common">Sword bean</name>
    <name type="synonym">Dolichos gladiatus</name>
    <dbReference type="NCBI Taxonomy" id="3824"/>
    <lineage>
        <taxon>Eukaryota</taxon>
        <taxon>Viridiplantae</taxon>
        <taxon>Streptophyta</taxon>
        <taxon>Embryophyta</taxon>
        <taxon>Tracheophyta</taxon>
        <taxon>Spermatophyta</taxon>
        <taxon>Magnoliopsida</taxon>
        <taxon>eudicotyledons</taxon>
        <taxon>Gunneridae</taxon>
        <taxon>Pentapetalae</taxon>
        <taxon>rosids</taxon>
        <taxon>fabids</taxon>
        <taxon>Fabales</taxon>
        <taxon>Fabaceae</taxon>
        <taxon>Papilionoideae</taxon>
        <taxon>50 kb inversion clade</taxon>
        <taxon>NPAAA clade</taxon>
        <taxon>indigoferoid/millettioid clade</taxon>
        <taxon>Phaseoleae</taxon>
        <taxon>Canavalia</taxon>
    </lineage>
</organism>
<dbReference type="InterPro" id="IPR001810">
    <property type="entry name" value="F-box_dom"/>
</dbReference>
<evidence type="ECO:0000313" key="3">
    <source>
        <dbReference type="EMBL" id="KAK7338957.1"/>
    </source>
</evidence>
<dbReference type="Pfam" id="PF00646">
    <property type="entry name" value="F-box"/>
    <property type="match status" value="1"/>
</dbReference>
<evidence type="ECO:0000313" key="4">
    <source>
        <dbReference type="Proteomes" id="UP001367508"/>
    </source>
</evidence>
<comment type="caution">
    <text evidence="3">The sequence shown here is derived from an EMBL/GenBank/DDBJ whole genome shotgun (WGS) entry which is preliminary data.</text>
</comment>
<dbReference type="AlphaFoldDB" id="A0AAN9QKN0"/>
<keyword evidence="4" id="KW-1185">Reference proteome</keyword>
<dbReference type="Proteomes" id="UP001367508">
    <property type="component" value="Unassembled WGS sequence"/>
</dbReference>
<dbReference type="Gene3D" id="1.20.1280.50">
    <property type="match status" value="1"/>
</dbReference>
<proteinExistence type="predicted"/>
<dbReference type="SMART" id="SM00256">
    <property type="entry name" value="FBOX"/>
    <property type="match status" value="1"/>
</dbReference>
<dbReference type="InterPro" id="IPR006527">
    <property type="entry name" value="F-box-assoc_dom_typ1"/>
</dbReference>
<sequence>MSASSSTSTAMSTSSNTSTAMSAASGNMRLNVPLSRVQSSLLVDEVVVEILSRVPVKSLLRFRCVCKSWKSLISDPKLVKLHLQRSMARNADFTHLRLLFECEPDENFDQMYASSCSVNKFLEKPSSVIDEPPYRYGLMFHRVIGSCNGLICLMGTVFDFSNHQDRFWVRLWNPATRTRSQESSSFYHRGFNSFGFGYDDLSNTYKAVVVLFSASAKKHSQRNQVKVFTIGGNSWREIQCFPAVLTTRIQEPVYLNGTLNWVALNVNSVNRVGWKHTSITLDQVIIVSLHLGMETYTQLALPRDIDEVSHSEPILGVLRDFLCVSHDHRRTHFVIWQMKEFGVEGSWTRLVKVSYEYLYSGYSEYHSVPVVLCMSVSGDVLMLSYSDGRFQAILYNPEGSRLRRLTIPASMYIESAKYYVESLVWPC</sequence>
<feature type="domain" description="F-box" evidence="2">
    <location>
        <begin position="42"/>
        <end position="82"/>
    </location>
</feature>
<dbReference type="SUPFAM" id="SSF81383">
    <property type="entry name" value="F-box domain"/>
    <property type="match status" value="1"/>
</dbReference>
<protein>
    <recommendedName>
        <fullName evidence="2">F-box domain-containing protein</fullName>
    </recommendedName>
</protein>
<dbReference type="PANTHER" id="PTHR31672:SF13">
    <property type="entry name" value="F-BOX PROTEIN CPR30-LIKE"/>
    <property type="match status" value="1"/>
</dbReference>
<dbReference type="CDD" id="cd22157">
    <property type="entry name" value="F-box_AtFBW1-like"/>
    <property type="match status" value="1"/>
</dbReference>
<dbReference type="Pfam" id="PF07734">
    <property type="entry name" value="FBA_1"/>
    <property type="match status" value="1"/>
</dbReference>
<dbReference type="NCBIfam" id="TIGR01640">
    <property type="entry name" value="F_box_assoc_1"/>
    <property type="match status" value="1"/>
</dbReference>
<dbReference type="PANTHER" id="PTHR31672">
    <property type="entry name" value="BNACNNG10540D PROTEIN"/>
    <property type="match status" value="1"/>
</dbReference>
<dbReference type="InterPro" id="IPR050796">
    <property type="entry name" value="SCF_F-box_component"/>
</dbReference>
<name>A0AAN9QKN0_CANGL</name>
<accession>A0AAN9QKN0</accession>
<reference evidence="3 4" key="1">
    <citation type="submission" date="2024-01" db="EMBL/GenBank/DDBJ databases">
        <title>The genomes of 5 underutilized Papilionoideae crops provide insights into root nodulation and disease resistanc.</title>
        <authorList>
            <person name="Jiang F."/>
        </authorList>
    </citation>
    <scope>NUCLEOTIDE SEQUENCE [LARGE SCALE GENOMIC DNA]</scope>
    <source>
        <strain evidence="3">LVBAO_FW01</strain>
        <tissue evidence="3">Leaves</tissue>
    </source>
</reference>
<dbReference type="EMBL" id="JAYMYQ010000004">
    <property type="protein sequence ID" value="KAK7338957.1"/>
    <property type="molecule type" value="Genomic_DNA"/>
</dbReference>
<gene>
    <name evidence="3" type="ORF">VNO77_19591</name>
</gene>
<evidence type="ECO:0000256" key="1">
    <source>
        <dbReference type="SAM" id="MobiDB-lite"/>
    </source>
</evidence>
<feature type="region of interest" description="Disordered" evidence="1">
    <location>
        <begin position="1"/>
        <end position="22"/>
    </location>
</feature>
<dbReference type="InterPro" id="IPR036047">
    <property type="entry name" value="F-box-like_dom_sf"/>
</dbReference>